<protein>
    <recommendedName>
        <fullName evidence="6">CRISPR-associated nuclease/helicase Cas3 domain-containing protein</fullName>
    </recommendedName>
</protein>
<keyword evidence="5" id="KW-0051">Antiviral defense</keyword>
<accession>X1MG82</accession>
<dbReference type="SUPFAM" id="SSF52540">
    <property type="entry name" value="P-loop containing nucleoside triphosphate hydrolases"/>
    <property type="match status" value="1"/>
</dbReference>
<dbReference type="InterPro" id="IPR050547">
    <property type="entry name" value="DEAD_box_RNA_helicases"/>
</dbReference>
<sequence length="363" mass="40353">MNVAGDGDSQDDMPEAAAAEWFLPRKRGLLAPFGVGTIDQALLSVLQTKHYFVRLFGLAQKTVIIDEVHAYDMYMSTLLESLIAWLHALGSSVILLSATLPDNKRRALVRAYGGEPEILGSSTYPRITSVSGTVTQSFEFEASRYVELCIRHVGDGIDSLIDDLRHTLKDGGCVAIICNTVKRAQQTYAAIKQAGLVSPDELMLLHSRYPFEDRENREMAILRAFGKKGIRPKRAILVATQIIEQSLDLDFDLMVTDLAPADLVIQRAGRIHRHDNHRPSAMAKPTLWIRMPDTDANGIPDLGASAYVYEPYFLLLSYLQLRDRPAISLPDDIPTIIEKVYSEPEGPWPSPAFEKAVYEAKTA</sequence>
<dbReference type="PANTHER" id="PTHR47963">
    <property type="entry name" value="DEAD-BOX ATP-DEPENDENT RNA HELICASE 47, MITOCHONDRIAL"/>
    <property type="match status" value="1"/>
</dbReference>
<keyword evidence="3" id="KW-0347">Helicase</keyword>
<evidence type="ECO:0000256" key="1">
    <source>
        <dbReference type="ARBA" id="ARBA00022741"/>
    </source>
</evidence>
<organism evidence="7">
    <name type="scientific">marine sediment metagenome</name>
    <dbReference type="NCBI Taxonomy" id="412755"/>
    <lineage>
        <taxon>unclassified sequences</taxon>
        <taxon>metagenomes</taxon>
        <taxon>ecological metagenomes</taxon>
    </lineage>
</organism>
<dbReference type="Pfam" id="PF22590">
    <property type="entry name" value="Cas3-like_C_2"/>
    <property type="match status" value="1"/>
</dbReference>
<keyword evidence="4" id="KW-0067">ATP-binding</keyword>
<dbReference type="InterPro" id="IPR006474">
    <property type="entry name" value="Helicase_Cas3_CRISPR-ass_core"/>
</dbReference>
<gene>
    <name evidence="7" type="ORF">S06H3_16531</name>
</gene>
<evidence type="ECO:0000259" key="6">
    <source>
        <dbReference type="Pfam" id="PF22590"/>
    </source>
</evidence>
<dbReference type="Gene3D" id="3.40.50.300">
    <property type="entry name" value="P-loop containing nucleotide triphosphate hydrolases"/>
    <property type="match status" value="2"/>
</dbReference>
<dbReference type="GO" id="GO:0005524">
    <property type="term" value="F:ATP binding"/>
    <property type="evidence" value="ECO:0007669"/>
    <property type="project" value="UniProtKB-KW"/>
</dbReference>
<evidence type="ECO:0000256" key="3">
    <source>
        <dbReference type="ARBA" id="ARBA00022806"/>
    </source>
</evidence>
<name>X1MG82_9ZZZZ</name>
<dbReference type="InterPro" id="IPR027417">
    <property type="entry name" value="P-loop_NTPase"/>
</dbReference>
<dbReference type="NCBIfam" id="TIGR01587">
    <property type="entry name" value="cas3_core"/>
    <property type="match status" value="1"/>
</dbReference>
<evidence type="ECO:0000256" key="4">
    <source>
        <dbReference type="ARBA" id="ARBA00022840"/>
    </source>
</evidence>
<dbReference type="GO" id="GO:0003724">
    <property type="term" value="F:RNA helicase activity"/>
    <property type="evidence" value="ECO:0007669"/>
    <property type="project" value="TreeGrafter"/>
</dbReference>
<keyword evidence="1" id="KW-0547">Nucleotide-binding</keyword>
<proteinExistence type="predicted"/>
<reference evidence="7" key="1">
    <citation type="journal article" date="2014" name="Front. Microbiol.">
        <title>High frequency of phylogenetically diverse reductive dehalogenase-homologous genes in deep subseafloor sedimentary metagenomes.</title>
        <authorList>
            <person name="Kawai M."/>
            <person name="Futagami T."/>
            <person name="Toyoda A."/>
            <person name="Takaki Y."/>
            <person name="Nishi S."/>
            <person name="Hori S."/>
            <person name="Arai W."/>
            <person name="Tsubouchi T."/>
            <person name="Morono Y."/>
            <person name="Uchiyama I."/>
            <person name="Ito T."/>
            <person name="Fujiyama A."/>
            <person name="Inagaki F."/>
            <person name="Takami H."/>
        </authorList>
    </citation>
    <scope>NUCLEOTIDE SEQUENCE</scope>
    <source>
        <strain evidence="7">Expedition CK06-06</strain>
    </source>
</reference>
<dbReference type="PANTHER" id="PTHR47963:SF9">
    <property type="entry name" value="CRISPR-ASSOCIATED ENDONUCLEASE_HELICASE CAS3"/>
    <property type="match status" value="1"/>
</dbReference>
<evidence type="ECO:0000313" key="7">
    <source>
        <dbReference type="EMBL" id="GAI17071.1"/>
    </source>
</evidence>
<dbReference type="GO" id="GO:0016787">
    <property type="term" value="F:hydrolase activity"/>
    <property type="evidence" value="ECO:0007669"/>
    <property type="project" value="UniProtKB-KW"/>
</dbReference>
<comment type="caution">
    <text evidence="7">The sequence shown here is derived from an EMBL/GenBank/DDBJ whole genome shotgun (WGS) entry which is preliminary data.</text>
</comment>
<dbReference type="GO" id="GO:0051607">
    <property type="term" value="P:defense response to virus"/>
    <property type="evidence" value="ECO:0007669"/>
    <property type="project" value="UniProtKB-KW"/>
</dbReference>
<dbReference type="AlphaFoldDB" id="X1MG82"/>
<keyword evidence="2" id="KW-0378">Hydrolase</keyword>
<feature type="non-terminal residue" evidence="7">
    <location>
        <position position="363"/>
    </location>
</feature>
<dbReference type="EMBL" id="BARV01008183">
    <property type="protein sequence ID" value="GAI17071.1"/>
    <property type="molecule type" value="Genomic_DNA"/>
</dbReference>
<feature type="domain" description="CRISPR-associated nuclease/helicase Cas3" evidence="6">
    <location>
        <begin position="171"/>
        <end position="275"/>
    </location>
</feature>
<dbReference type="GO" id="GO:0003723">
    <property type="term" value="F:RNA binding"/>
    <property type="evidence" value="ECO:0007669"/>
    <property type="project" value="TreeGrafter"/>
</dbReference>
<evidence type="ECO:0000256" key="2">
    <source>
        <dbReference type="ARBA" id="ARBA00022801"/>
    </source>
</evidence>
<dbReference type="InterPro" id="IPR054712">
    <property type="entry name" value="Cas3-like_dom"/>
</dbReference>
<evidence type="ECO:0000256" key="5">
    <source>
        <dbReference type="ARBA" id="ARBA00023118"/>
    </source>
</evidence>